<comment type="subcellular location">
    <subcellularLocation>
        <location evidence="7">Cytoplasm</location>
    </subcellularLocation>
</comment>
<evidence type="ECO:0000256" key="6">
    <source>
        <dbReference type="ARBA" id="ARBA00023244"/>
    </source>
</evidence>
<dbReference type="GO" id="GO:0006782">
    <property type="term" value="P:protoporphyrinogen IX biosynthetic process"/>
    <property type="evidence" value="ECO:0007669"/>
    <property type="project" value="UniProtKB-UniRule"/>
</dbReference>
<dbReference type="Gene3D" id="3.20.20.210">
    <property type="match status" value="1"/>
</dbReference>
<evidence type="ECO:0000256" key="1">
    <source>
        <dbReference type="ARBA" id="ARBA00004804"/>
    </source>
</evidence>
<dbReference type="Proteomes" id="UP001200537">
    <property type="component" value="Unassembled WGS sequence"/>
</dbReference>
<evidence type="ECO:0000256" key="7">
    <source>
        <dbReference type="HAMAP-Rule" id="MF_00218"/>
    </source>
</evidence>
<accession>A0AAJ1EXR1</accession>
<dbReference type="InterPro" id="IPR038071">
    <property type="entry name" value="UROD/MetE-like_sf"/>
</dbReference>
<name>A0AAJ1EXR1_9ACTO</name>
<dbReference type="Pfam" id="PF01208">
    <property type="entry name" value="URO-D"/>
    <property type="match status" value="1"/>
</dbReference>
<comment type="function">
    <text evidence="7">Catalyzes the decarboxylation of four acetate groups of uroporphyrinogen-III to yield coproporphyrinogen-III.</text>
</comment>
<comment type="caution">
    <text evidence="11">The sequence shown here is derived from an EMBL/GenBank/DDBJ whole genome shotgun (WGS) entry which is preliminary data.</text>
</comment>
<protein>
    <recommendedName>
        <fullName evidence="3 7">Uroporphyrinogen decarboxylase</fullName>
        <shortName evidence="7">UPD</shortName>
        <shortName evidence="7">URO-D</shortName>
        <ecNumber evidence="3 7">4.1.1.37</ecNumber>
    </recommendedName>
</protein>
<evidence type="ECO:0000256" key="2">
    <source>
        <dbReference type="ARBA" id="ARBA00009935"/>
    </source>
</evidence>
<dbReference type="InterPro" id="IPR000257">
    <property type="entry name" value="Uroporphyrinogen_deCOase"/>
</dbReference>
<evidence type="ECO:0000259" key="10">
    <source>
        <dbReference type="PROSITE" id="PS00906"/>
    </source>
</evidence>
<keyword evidence="5 7" id="KW-0456">Lyase</keyword>
<dbReference type="GO" id="GO:0004853">
    <property type="term" value="F:uroporphyrinogen decarboxylase activity"/>
    <property type="evidence" value="ECO:0007669"/>
    <property type="project" value="UniProtKB-UniRule"/>
</dbReference>
<dbReference type="EMBL" id="JAKNHJ010000014">
    <property type="protein sequence ID" value="MCG4618309.1"/>
    <property type="molecule type" value="Genomic_DNA"/>
</dbReference>
<sequence length="381" mass="41084">MCQKNSFAGFLAAGSQSAAGWLLHLLAPAENAIDDGNMSEQNSFLQAVRGLRPEKTPVWFMRQAGRSLPEYRRLRAGNDMLTACTTPELAAEITLQPVRRYGVDAAIFFSDIVTPLYLAGLKVEIVPGKGPVFADPVLCPEDVDRLTSFKGFDPDCITEAAEMVCAELGDTPLIAFAAAPFTLASYLIGDTRSKNHLEARAFMHSYPDAWNRLASWCADMSAAFLAAQIAGGARTAQVFDSWVGDLSRADYQTYCLEHSRVVIDSAHAKGVPVIHFGVGAASLLDLMRDAGAECIGVDWRLPLGEAVQLIEHGPGDRFAVQGNIDPAILFAPAEVRRRHVAQVLAEGKQAAAHIVNLGHGVPPNADPAVLQEIVDQVHESR</sequence>
<dbReference type="RefSeq" id="WP_238128240.1">
    <property type="nucleotide sequence ID" value="NZ_JAKNHJ010000014.1"/>
</dbReference>
<evidence type="ECO:0000256" key="8">
    <source>
        <dbReference type="RuleBase" id="RU000554"/>
    </source>
</evidence>
<keyword evidence="7" id="KW-0963">Cytoplasm</keyword>
<feature type="binding site" evidence="7">
    <location>
        <begin position="62"/>
        <end position="66"/>
    </location>
    <ligand>
        <name>substrate</name>
    </ligand>
</feature>
<comment type="pathway">
    <text evidence="1 7 8">Porphyrin-containing compound metabolism; protoporphyrin-IX biosynthesis; coproporphyrinogen-III from 5-aminolevulinate: step 4/4.</text>
</comment>
<comment type="caution">
    <text evidence="7">Lacks conserved residue(s) required for the propagation of feature annotation.</text>
</comment>
<dbReference type="SUPFAM" id="SSF51726">
    <property type="entry name" value="UROD/MetE-like"/>
    <property type="match status" value="1"/>
</dbReference>
<feature type="binding site" evidence="7">
    <location>
        <position position="359"/>
    </location>
    <ligand>
        <name>substrate</name>
    </ligand>
</feature>
<feature type="site" description="Transition state stabilizer" evidence="7">
    <location>
        <position position="111"/>
    </location>
</feature>
<evidence type="ECO:0000256" key="3">
    <source>
        <dbReference type="ARBA" id="ARBA00012288"/>
    </source>
</evidence>
<feature type="binding site" evidence="7">
    <location>
        <position position="111"/>
    </location>
    <ligand>
        <name>substrate</name>
    </ligand>
</feature>
<evidence type="ECO:0000313" key="12">
    <source>
        <dbReference type="Proteomes" id="UP001200537"/>
    </source>
</evidence>
<feature type="binding site" evidence="7">
    <location>
        <position position="241"/>
    </location>
    <ligand>
        <name>substrate</name>
    </ligand>
</feature>
<keyword evidence="6 7" id="KW-0627">Porphyrin biosynthesis</keyword>
<proteinExistence type="inferred from homology"/>
<dbReference type="GO" id="GO:0005829">
    <property type="term" value="C:cytosol"/>
    <property type="evidence" value="ECO:0007669"/>
    <property type="project" value="TreeGrafter"/>
</dbReference>
<comment type="similarity">
    <text evidence="2 7 9">Belongs to the uroporphyrinogen decarboxylase family.</text>
</comment>
<comment type="catalytic activity">
    <reaction evidence="7 8">
        <text>uroporphyrinogen III + 4 H(+) = coproporphyrinogen III + 4 CO2</text>
        <dbReference type="Rhea" id="RHEA:19865"/>
        <dbReference type="ChEBI" id="CHEBI:15378"/>
        <dbReference type="ChEBI" id="CHEBI:16526"/>
        <dbReference type="ChEBI" id="CHEBI:57308"/>
        <dbReference type="ChEBI" id="CHEBI:57309"/>
        <dbReference type="EC" id="4.1.1.37"/>
    </reaction>
</comment>
<reference evidence="11" key="1">
    <citation type="submission" date="2022-01" db="EMBL/GenBank/DDBJ databases">
        <title>Collection of gut derived symbiotic bacterial strains cultured from healthy donors.</title>
        <authorList>
            <person name="Lin H."/>
            <person name="Kohout C."/>
            <person name="Waligurski E."/>
            <person name="Pamer E.G."/>
        </authorList>
    </citation>
    <scope>NUCLEOTIDE SEQUENCE</scope>
    <source>
        <strain evidence="11">DFI.7.46</strain>
    </source>
</reference>
<evidence type="ECO:0000256" key="4">
    <source>
        <dbReference type="ARBA" id="ARBA00022793"/>
    </source>
</evidence>
<dbReference type="CDD" id="cd00717">
    <property type="entry name" value="URO-D"/>
    <property type="match status" value="1"/>
</dbReference>
<evidence type="ECO:0000256" key="9">
    <source>
        <dbReference type="RuleBase" id="RU004169"/>
    </source>
</evidence>
<dbReference type="AlphaFoldDB" id="A0AAJ1EXR1"/>
<dbReference type="InterPro" id="IPR006361">
    <property type="entry name" value="Uroporphyrinogen_deCO2ase_HemE"/>
</dbReference>
<evidence type="ECO:0000256" key="5">
    <source>
        <dbReference type="ARBA" id="ARBA00023239"/>
    </source>
</evidence>
<dbReference type="EC" id="4.1.1.37" evidence="3 7"/>
<keyword evidence="4 7" id="KW-0210">Decarboxylase</keyword>
<feature type="domain" description="Uroporphyrinogen decarboxylase (URO-D)" evidence="10">
    <location>
        <begin position="57"/>
        <end position="66"/>
    </location>
</feature>
<dbReference type="NCBIfam" id="TIGR01464">
    <property type="entry name" value="hemE"/>
    <property type="match status" value="1"/>
</dbReference>
<comment type="subunit">
    <text evidence="7">Homodimer.</text>
</comment>
<feature type="binding site" evidence="7">
    <location>
        <position position="186"/>
    </location>
    <ligand>
        <name>substrate</name>
    </ligand>
</feature>
<dbReference type="PROSITE" id="PS00906">
    <property type="entry name" value="UROD_1"/>
    <property type="match status" value="1"/>
</dbReference>
<dbReference type="PANTHER" id="PTHR21091">
    <property type="entry name" value="METHYLTETRAHYDROFOLATE:HOMOCYSTEINE METHYLTRANSFERASE RELATED"/>
    <property type="match status" value="1"/>
</dbReference>
<dbReference type="HAMAP" id="MF_00218">
    <property type="entry name" value="URO_D"/>
    <property type="match status" value="1"/>
</dbReference>
<dbReference type="PANTHER" id="PTHR21091:SF169">
    <property type="entry name" value="UROPORPHYRINOGEN DECARBOXYLASE"/>
    <property type="match status" value="1"/>
</dbReference>
<gene>
    <name evidence="7 11" type="primary">hemE</name>
    <name evidence="11" type="ORF">L0M99_07360</name>
</gene>
<organism evidence="11 12">
    <name type="scientific">Varibaculum cambriense</name>
    <dbReference type="NCBI Taxonomy" id="184870"/>
    <lineage>
        <taxon>Bacteria</taxon>
        <taxon>Bacillati</taxon>
        <taxon>Actinomycetota</taxon>
        <taxon>Actinomycetes</taxon>
        <taxon>Actinomycetales</taxon>
        <taxon>Actinomycetaceae</taxon>
        <taxon>Varibaculum</taxon>
    </lineage>
</organism>
<evidence type="ECO:0000313" key="11">
    <source>
        <dbReference type="EMBL" id="MCG4618309.1"/>
    </source>
</evidence>